<name>A0ABS5BPH4_9BACT</name>
<gene>
    <name evidence="2" type="ORF">J8F10_10110</name>
</gene>
<protein>
    <submittedName>
        <fullName evidence="2">Uncharacterized protein</fullName>
    </submittedName>
</protein>
<proteinExistence type="predicted"/>
<dbReference type="Proteomes" id="UP000676565">
    <property type="component" value="Unassembled WGS sequence"/>
</dbReference>
<keyword evidence="3" id="KW-1185">Reference proteome</keyword>
<feature type="region of interest" description="Disordered" evidence="1">
    <location>
        <begin position="152"/>
        <end position="171"/>
    </location>
</feature>
<evidence type="ECO:0000256" key="1">
    <source>
        <dbReference type="SAM" id="MobiDB-lite"/>
    </source>
</evidence>
<dbReference type="EMBL" id="JAGKQQ010000001">
    <property type="protein sequence ID" value="MBP3955634.1"/>
    <property type="molecule type" value="Genomic_DNA"/>
</dbReference>
<sequence length="171" mass="18003">MSHDRRSVLTAIGLALPFGIDTRLSAAAPVGPAPVLRLRSFEEAVRAAFGALVLPAGTVRFADEPYHRIEIGHSEEVLAGLQGCHNDRPFAGYPAGHLRIVRSGSGPGPIVGGVRLYVATVDVALTGGRTDWLQDRPLDFATLPPAPVLVGVTTDERPTARKRSTGKGPLG</sequence>
<dbReference type="RefSeq" id="WP_210653705.1">
    <property type="nucleotide sequence ID" value="NZ_JAGKQQ010000001.1"/>
</dbReference>
<comment type="caution">
    <text evidence="2">The sequence shown here is derived from an EMBL/GenBank/DDBJ whole genome shotgun (WGS) entry which is preliminary data.</text>
</comment>
<evidence type="ECO:0000313" key="3">
    <source>
        <dbReference type="Proteomes" id="UP000676565"/>
    </source>
</evidence>
<reference evidence="2 3" key="1">
    <citation type="submission" date="2021-04" db="EMBL/GenBank/DDBJ databases">
        <authorList>
            <person name="Ivanova A."/>
        </authorList>
    </citation>
    <scope>NUCLEOTIDE SEQUENCE [LARGE SCALE GENOMIC DNA]</scope>
    <source>
        <strain evidence="2 3">G18</strain>
    </source>
</reference>
<organism evidence="2 3">
    <name type="scientific">Gemmata palustris</name>
    <dbReference type="NCBI Taxonomy" id="2822762"/>
    <lineage>
        <taxon>Bacteria</taxon>
        <taxon>Pseudomonadati</taxon>
        <taxon>Planctomycetota</taxon>
        <taxon>Planctomycetia</taxon>
        <taxon>Gemmatales</taxon>
        <taxon>Gemmataceae</taxon>
        <taxon>Gemmata</taxon>
    </lineage>
</organism>
<accession>A0ABS5BPH4</accession>
<evidence type="ECO:0000313" key="2">
    <source>
        <dbReference type="EMBL" id="MBP3955634.1"/>
    </source>
</evidence>